<dbReference type="AlphaFoldDB" id="A0A0A9HEV8"/>
<sequence length="25" mass="3082">MQVFFYYLLKYIKNPTMRSLGSLMH</sequence>
<proteinExistence type="predicted"/>
<dbReference type="EMBL" id="GBRH01162211">
    <property type="protein sequence ID" value="JAE35685.1"/>
    <property type="molecule type" value="Transcribed_RNA"/>
</dbReference>
<reference evidence="1" key="2">
    <citation type="journal article" date="2015" name="Data Brief">
        <title>Shoot transcriptome of the giant reed, Arundo donax.</title>
        <authorList>
            <person name="Barrero R.A."/>
            <person name="Guerrero F.D."/>
            <person name="Moolhuijzen P."/>
            <person name="Goolsby J.A."/>
            <person name="Tidwell J."/>
            <person name="Bellgard S.E."/>
            <person name="Bellgard M.I."/>
        </authorList>
    </citation>
    <scope>NUCLEOTIDE SEQUENCE</scope>
    <source>
        <tissue evidence="1">Shoot tissue taken approximately 20 cm above the soil surface</tissue>
    </source>
</reference>
<name>A0A0A9HEV8_ARUDO</name>
<reference evidence="1" key="1">
    <citation type="submission" date="2014-09" db="EMBL/GenBank/DDBJ databases">
        <authorList>
            <person name="Magalhaes I.L.F."/>
            <person name="Oliveira U."/>
            <person name="Santos F.R."/>
            <person name="Vidigal T.H.D.A."/>
            <person name="Brescovit A.D."/>
            <person name="Santos A.J."/>
        </authorList>
    </citation>
    <scope>NUCLEOTIDE SEQUENCE</scope>
    <source>
        <tissue evidence="1">Shoot tissue taken approximately 20 cm above the soil surface</tissue>
    </source>
</reference>
<accession>A0A0A9HEV8</accession>
<evidence type="ECO:0000313" key="1">
    <source>
        <dbReference type="EMBL" id="JAE35685.1"/>
    </source>
</evidence>
<protein>
    <submittedName>
        <fullName evidence="1">Uncharacterized protein</fullName>
    </submittedName>
</protein>
<organism evidence="1">
    <name type="scientific">Arundo donax</name>
    <name type="common">Giant reed</name>
    <name type="synonym">Donax arundinaceus</name>
    <dbReference type="NCBI Taxonomy" id="35708"/>
    <lineage>
        <taxon>Eukaryota</taxon>
        <taxon>Viridiplantae</taxon>
        <taxon>Streptophyta</taxon>
        <taxon>Embryophyta</taxon>
        <taxon>Tracheophyta</taxon>
        <taxon>Spermatophyta</taxon>
        <taxon>Magnoliopsida</taxon>
        <taxon>Liliopsida</taxon>
        <taxon>Poales</taxon>
        <taxon>Poaceae</taxon>
        <taxon>PACMAD clade</taxon>
        <taxon>Arundinoideae</taxon>
        <taxon>Arundineae</taxon>
        <taxon>Arundo</taxon>
    </lineage>
</organism>